<organism evidence="2 3">
    <name type="scientific">Pleurodeles waltl</name>
    <name type="common">Iberian ribbed newt</name>
    <dbReference type="NCBI Taxonomy" id="8319"/>
    <lineage>
        <taxon>Eukaryota</taxon>
        <taxon>Metazoa</taxon>
        <taxon>Chordata</taxon>
        <taxon>Craniata</taxon>
        <taxon>Vertebrata</taxon>
        <taxon>Euteleostomi</taxon>
        <taxon>Amphibia</taxon>
        <taxon>Batrachia</taxon>
        <taxon>Caudata</taxon>
        <taxon>Salamandroidea</taxon>
        <taxon>Salamandridae</taxon>
        <taxon>Pleurodelinae</taxon>
        <taxon>Pleurodeles</taxon>
    </lineage>
</organism>
<evidence type="ECO:0000313" key="3">
    <source>
        <dbReference type="Proteomes" id="UP001066276"/>
    </source>
</evidence>
<evidence type="ECO:0000313" key="2">
    <source>
        <dbReference type="EMBL" id="KAJ1185073.1"/>
    </source>
</evidence>
<gene>
    <name evidence="2" type="ORF">NDU88_001868</name>
</gene>
<keyword evidence="1" id="KW-0175">Coiled coil</keyword>
<sequence length="281" mass="31328">MQQNRGRLEERDRGAGLGALWLGLLIRARNRGHRTRPRGACEELEGSSQDGVRNTGMRAALGGPAAEEELLAWKHCIGDWMDGSPGRSGPLSGPVGARWQLTEDTANTKEDDTLEEHRRPPPAFLVATLAEHSQRFNEILSAVLEIKTTLEPKIDALRIDMGHMREDHKKVKEQVEATGSTLRPTVEDAISHIRALQKEVTQLQQRVEDQEGRSRHNNICVEGLPKREEDPSMDLYIEDWLSKTAVQGKHSSFSSVDRAYWVPGRLPPLGPPASSSAHFFN</sequence>
<comment type="caution">
    <text evidence="2">The sequence shown here is derived from an EMBL/GenBank/DDBJ whole genome shotgun (WGS) entry which is preliminary data.</text>
</comment>
<proteinExistence type="predicted"/>
<keyword evidence="3" id="KW-1185">Reference proteome</keyword>
<protein>
    <submittedName>
        <fullName evidence="2">Uncharacterized protein</fullName>
    </submittedName>
</protein>
<accession>A0AAV7U822</accession>
<dbReference type="EMBL" id="JANPWB010000005">
    <property type="protein sequence ID" value="KAJ1185073.1"/>
    <property type="molecule type" value="Genomic_DNA"/>
</dbReference>
<feature type="coiled-coil region" evidence="1">
    <location>
        <begin position="186"/>
        <end position="213"/>
    </location>
</feature>
<evidence type="ECO:0000256" key="1">
    <source>
        <dbReference type="SAM" id="Coils"/>
    </source>
</evidence>
<dbReference type="Proteomes" id="UP001066276">
    <property type="component" value="Chromosome 3_1"/>
</dbReference>
<dbReference type="AlphaFoldDB" id="A0AAV7U822"/>
<name>A0AAV7U822_PLEWA</name>
<reference evidence="2" key="1">
    <citation type="journal article" date="2022" name="bioRxiv">
        <title>Sequencing and chromosome-scale assembly of the giantPleurodeles waltlgenome.</title>
        <authorList>
            <person name="Brown T."/>
            <person name="Elewa A."/>
            <person name="Iarovenko S."/>
            <person name="Subramanian E."/>
            <person name="Araus A.J."/>
            <person name="Petzold A."/>
            <person name="Susuki M."/>
            <person name="Suzuki K.-i.T."/>
            <person name="Hayashi T."/>
            <person name="Toyoda A."/>
            <person name="Oliveira C."/>
            <person name="Osipova E."/>
            <person name="Leigh N.D."/>
            <person name="Simon A."/>
            <person name="Yun M.H."/>
        </authorList>
    </citation>
    <scope>NUCLEOTIDE SEQUENCE</scope>
    <source>
        <strain evidence="2">20211129_DDA</strain>
        <tissue evidence="2">Liver</tissue>
    </source>
</reference>